<feature type="transmembrane region" description="Helical" evidence="8">
    <location>
        <begin position="141"/>
        <end position="161"/>
    </location>
</feature>
<evidence type="ECO:0000256" key="4">
    <source>
        <dbReference type="ARBA" id="ARBA00022544"/>
    </source>
</evidence>
<feature type="transmembrane region" description="Helical" evidence="8">
    <location>
        <begin position="75"/>
        <end position="98"/>
    </location>
</feature>
<evidence type="ECO:0000256" key="8">
    <source>
        <dbReference type="SAM" id="Phobius"/>
    </source>
</evidence>
<gene>
    <name evidence="9" type="ORF">K0T92_11440</name>
</gene>
<comment type="caution">
    <text evidence="9">The sequence shown here is derived from an EMBL/GenBank/DDBJ whole genome shotgun (WGS) entry which is preliminary data.</text>
</comment>
<evidence type="ECO:0000256" key="3">
    <source>
        <dbReference type="ARBA" id="ARBA00022448"/>
    </source>
</evidence>
<feature type="transmembrane region" description="Helical" evidence="8">
    <location>
        <begin position="332"/>
        <end position="354"/>
    </location>
</feature>
<reference evidence="9 10" key="1">
    <citation type="submission" date="2021-07" db="EMBL/GenBank/DDBJ databases">
        <title>Paenibacillus radiodurans sp. nov., isolated from the southeastern edge of Tengger Desert.</title>
        <authorList>
            <person name="Zhang G."/>
        </authorList>
    </citation>
    <scope>NUCLEOTIDE SEQUENCE [LARGE SCALE GENOMIC DNA]</scope>
    <source>
        <strain evidence="9 10">DT7-4</strain>
    </source>
</reference>
<feature type="transmembrane region" description="Helical" evidence="8">
    <location>
        <begin position="306"/>
        <end position="326"/>
    </location>
</feature>
<dbReference type="Proteomes" id="UP000812277">
    <property type="component" value="Unassembled WGS sequence"/>
</dbReference>
<dbReference type="PANTHER" id="PTHR34975">
    <property type="entry name" value="SPORE GERMINATION PROTEIN A2"/>
    <property type="match status" value="1"/>
</dbReference>
<keyword evidence="5 8" id="KW-0812">Transmembrane</keyword>
<feature type="transmembrane region" description="Helical" evidence="8">
    <location>
        <begin position="7"/>
        <end position="29"/>
    </location>
</feature>
<accession>A0ABS7D6E9</accession>
<keyword evidence="4" id="KW-0309">Germination</keyword>
<evidence type="ECO:0000256" key="5">
    <source>
        <dbReference type="ARBA" id="ARBA00022692"/>
    </source>
</evidence>
<dbReference type="InterPro" id="IPR004761">
    <property type="entry name" value="Spore_GerAB"/>
</dbReference>
<evidence type="ECO:0000256" key="1">
    <source>
        <dbReference type="ARBA" id="ARBA00004141"/>
    </source>
</evidence>
<evidence type="ECO:0000256" key="6">
    <source>
        <dbReference type="ARBA" id="ARBA00022989"/>
    </source>
</evidence>
<comment type="subcellular location">
    <subcellularLocation>
        <location evidence="1">Membrane</location>
        <topology evidence="1">Multi-pass membrane protein</topology>
    </subcellularLocation>
</comment>
<feature type="transmembrane region" description="Helical" evidence="8">
    <location>
        <begin position="214"/>
        <end position="236"/>
    </location>
</feature>
<keyword evidence="3" id="KW-0813">Transport</keyword>
<dbReference type="EMBL" id="JAHZIJ010000006">
    <property type="protein sequence ID" value="MBW7475363.1"/>
    <property type="molecule type" value="Genomic_DNA"/>
</dbReference>
<dbReference type="NCBIfam" id="TIGR00912">
    <property type="entry name" value="2A0309"/>
    <property type="match status" value="1"/>
</dbReference>
<sequence>MNESGEQISFVSIAIILMLSNGLVSHVIINPLIIGTSGRDSWLVPLFTFIVMIPWCWAIVVLMRRTNQQSIRTWLACRIGAAFTWLLLLPLYAHIYIGGANTTLQTGTWAVANYLPDAPRALFMALLLLISVYAAIYGIRAIAIISGVLLPFVILLGYFVMTTNHPNKDFRLLTPVMEHGWSPVLQGMLYSCGCFMELAYLLPLQHHLKSRLKLWKLLILLFFFIHIMLGPLIGAITEFGPTEAAKQMLPPFEQWRIVHMGNYFEHVDFFALYQWMSGAAIRIGLSLFLIADLIPARRHTARKWTIAGLGTSYLLLAFFPIGRNALYEWQKFFYQTSIIMIAGSVFVWICITVFTKSKKERIA</sequence>
<dbReference type="PANTHER" id="PTHR34975:SF2">
    <property type="entry name" value="SPORE GERMINATION PROTEIN A2"/>
    <property type="match status" value="1"/>
</dbReference>
<evidence type="ECO:0000256" key="2">
    <source>
        <dbReference type="ARBA" id="ARBA00007998"/>
    </source>
</evidence>
<dbReference type="Pfam" id="PF03845">
    <property type="entry name" value="Spore_permease"/>
    <property type="match status" value="1"/>
</dbReference>
<feature type="transmembrane region" description="Helical" evidence="8">
    <location>
        <begin position="272"/>
        <end position="294"/>
    </location>
</feature>
<feature type="transmembrane region" description="Helical" evidence="8">
    <location>
        <begin position="41"/>
        <end position="63"/>
    </location>
</feature>
<evidence type="ECO:0000313" key="10">
    <source>
        <dbReference type="Proteomes" id="UP000812277"/>
    </source>
</evidence>
<keyword evidence="7 8" id="KW-0472">Membrane</keyword>
<organism evidence="9 10">
    <name type="scientific">Paenibacillus oenotherae</name>
    <dbReference type="NCBI Taxonomy" id="1435645"/>
    <lineage>
        <taxon>Bacteria</taxon>
        <taxon>Bacillati</taxon>
        <taxon>Bacillota</taxon>
        <taxon>Bacilli</taxon>
        <taxon>Bacillales</taxon>
        <taxon>Paenibacillaceae</taxon>
        <taxon>Paenibacillus</taxon>
    </lineage>
</organism>
<keyword evidence="6 8" id="KW-1133">Transmembrane helix</keyword>
<dbReference type="RefSeq" id="WP_219872599.1">
    <property type="nucleotide sequence ID" value="NZ_JAHZIJ010000006.1"/>
</dbReference>
<proteinExistence type="inferred from homology"/>
<comment type="similarity">
    <text evidence="2">Belongs to the amino acid-polyamine-organocation (APC) superfamily. Spore germination protein (SGP) (TC 2.A.3.9) family.</text>
</comment>
<feature type="transmembrane region" description="Helical" evidence="8">
    <location>
        <begin position="181"/>
        <end position="202"/>
    </location>
</feature>
<evidence type="ECO:0000256" key="7">
    <source>
        <dbReference type="ARBA" id="ARBA00023136"/>
    </source>
</evidence>
<protein>
    <submittedName>
        <fullName evidence="9">Endospore germination permease</fullName>
    </submittedName>
</protein>
<name>A0ABS7D6E9_9BACL</name>
<evidence type="ECO:0000313" key="9">
    <source>
        <dbReference type="EMBL" id="MBW7475363.1"/>
    </source>
</evidence>
<keyword evidence="10" id="KW-1185">Reference proteome</keyword>
<feature type="transmembrane region" description="Helical" evidence="8">
    <location>
        <begin position="118"/>
        <end position="136"/>
    </location>
</feature>